<feature type="domain" description="4Fe-4S ferredoxin-type" evidence="4">
    <location>
        <begin position="2"/>
        <end position="33"/>
    </location>
</feature>
<keyword evidence="1" id="KW-0479">Metal-binding</keyword>
<organism evidence="5 6">
    <name type="scientific">Segatella copri</name>
    <dbReference type="NCBI Taxonomy" id="165179"/>
    <lineage>
        <taxon>Bacteria</taxon>
        <taxon>Pseudomonadati</taxon>
        <taxon>Bacteroidota</taxon>
        <taxon>Bacteroidia</taxon>
        <taxon>Bacteroidales</taxon>
        <taxon>Prevotellaceae</taxon>
        <taxon>Segatella</taxon>
    </lineage>
</organism>
<gene>
    <name evidence="5" type="ORF">DWY11_14370</name>
</gene>
<evidence type="ECO:0000256" key="3">
    <source>
        <dbReference type="ARBA" id="ARBA00023014"/>
    </source>
</evidence>
<dbReference type="Pfam" id="PF04432">
    <property type="entry name" value="FrhB_FdhB_C"/>
    <property type="match status" value="1"/>
</dbReference>
<sequence>MNHPVLANKNECTGCLACVSSCNKNALSSYIDEEGHLAVRCNTEKCILCHNCEKVCPVVSHYNYKGNFESKFYAAWNLDNNIRKRSASGGAFAAMALYVLEQGGYVFGAANVGICDIKHICIDNKKDLALLQGSKYTQSNAETSYLHAYKLLKGEKFVLFSGTGCQIAGLLSFLKHKVYSGRLITVDLICGGVPSKLLINKFFESEPYKIQKILSFRTKESGWKSAGFKYNMKTIDDNGYVHDYSNVKNFITDGFCSELTNRYSCYNCQYNGISRKVDFTIGDLWGDNLYESEHYNGISLVIAHNQQSVDLLDQMSKFLHVEITDKENAIKYNHRIVNGICKKGQLFERKKMSKLFRVLSSKTLKHIYANDVKVFSLWMIYKLLTKIRIKLL</sequence>
<dbReference type="PANTHER" id="PTHR43193:SF2">
    <property type="entry name" value="POLYFERREDOXIN PROTEIN FWDF"/>
    <property type="match status" value="1"/>
</dbReference>
<feature type="domain" description="4Fe-4S ferredoxin-type" evidence="4">
    <location>
        <begin position="37"/>
        <end position="67"/>
    </location>
</feature>
<dbReference type="PROSITE" id="PS51379">
    <property type="entry name" value="4FE4S_FER_2"/>
    <property type="match status" value="2"/>
</dbReference>
<accession>A0A3R5ZHN5</accession>
<dbReference type="InterPro" id="IPR017896">
    <property type="entry name" value="4Fe4S_Fe-S-bd"/>
</dbReference>
<evidence type="ECO:0000313" key="5">
    <source>
        <dbReference type="EMBL" id="RGS11253.1"/>
    </source>
</evidence>
<dbReference type="Proteomes" id="UP000283872">
    <property type="component" value="Unassembled WGS sequence"/>
</dbReference>
<dbReference type="Pfam" id="PF04422">
    <property type="entry name" value="FrhB_FdhB_N"/>
    <property type="match status" value="1"/>
</dbReference>
<dbReference type="SUPFAM" id="SSF54862">
    <property type="entry name" value="4Fe-4S ferredoxins"/>
    <property type="match status" value="1"/>
</dbReference>
<dbReference type="PANTHER" id="PTHR43193">
    <property type="match status" value="1"/>
</dbReference>
<protein>
    <recommendedName>
        <fullName evidence="4">4Fe-4S ferredoxin-type domain-containing protein</fullName>
    </recommendedName>
</protein>
<name>A0A3R5ZHN5_9BACT</name>
<dbReference type="InterPro" id="IPR017900">
    <property type="entry name" value="4Fe4S_Fe_S_CS"/>
</dbReference>
<dbReference type="InterPro" id="IPR007525">
    <property type="entry name" value="FrhB_FdhB_C"/>
</dbReference>
<dbReference type="RefSeq" id="WP_118086197.1">
    <property type="nucleotide sequence ID" value="NZ_QRVA01000055.1"/>
</dbReference>
<evidence type="ECO:0000259" key="4">
    <source>
        <dbReference type="PROSITE" id="PS51379"/>
    </source>
</evidence>
<evidence type="ECO:0000313" key="6">
    <source>
        <dbReference type="Proteomes" id="UP000283872"/>
    </source>
</evidence>
<dbReference type="EMBL" id="QRVA01000055">
    <property type="protein sequence ID" value="RGS11253.1"/>
    <property type="molecule type" value="Genomic_DNA"/>
</dbReference>
<proteinExistence type="predicted"/>
<dbReference type="PROSITE" id="PS00198">
    <property type="entry name" value="4FE4S_FER_1"/>
    <property type="match status" value="1"/>
</dbReference>
<dbReference type="InterPro" id="IPR007516">
    <property type="entry name" value="Co_F420_Hydgase/DH_bsu_N"/>
</dbReference>
<comment type="caution">
    <text evidence="5">The sequence shown here is derived from an EMBL/GenBank/DDBJ whole genome shotgun (WGS) entry which is preliminary data.</text>
</comment>
<keyword evidence="3" id="KW-0411">Iron-sulfur</keyword>
<dbReference type="AlphaFoldDB" id="A0A3R5ZHN5"/>
<dbReference type="Pfam" id="PF12838">
    <property type="entry name" value="Fer4_7"/>
    <property type="match status" value="1"/>
</dbReference>
<keyword evidence="2" id="KW-0408">Iron</keyword>
<dbReference type="Gene3D" id="3.30.70.20">
    <property type="match status" value="1"/>
</dbReference>
<evidence type="ECO:0000256" key="1">
    <source>
        <dbReference type="ARBA" id="ARBA00022723"/>
    </source>
</evidence>
<dbReference type="GO" id="GO:0046872">
    <property type="term" value="F:metal ion binding"/>
    <property type="evidence" value="ECO:0007669"/>
    <property type="project" value="UniProtKB-KW"/>
</dbReference>
<dbReference type="InterPro" id="IPR052977">
    <property type="entry name" value="Polyferredoxin-like_ET"/>
</dbReference>
<reference evidence="5 6" key="1">
    <citation type="submission" date="2018-08" db="EMBL/GenBank/DDBJ databases">
        <title>A genome reference for cultivated species of the human gut microbiota.</title>
        <authorList>
            <person name="Zou Y."/>
            <person name="Xue W."/>
            <person name="Luo G."/>
        </authorList>
    </citation>
    <scope>NUCLEOTIDE SEQUENCE [LARGE SCALE GENOMIC DNA]</scope>
    <source>
        <strain evidence="5 6">AF24-12</strain>
    </source>
</reference>
<evidence type="ECO:0000256" key="2">
    <source>
        <dbReference type="ARBA" id="ARBA00023004"/>
    </source>
</evidence>
<dbReference type="GO" id="GO:0051536">
    <property type="term" value="F:iron-sulfur cluster binding"/>
    <property type="evidence" value="ECO:0007669"/>
    <property type="project" value="UniProtKB-KW"/>
</dbReference>